<proteinExistence type="predicted"/>
<evidence type="ECO:0000313" key="3">
    <source>
        <dbReference type="EnsemblMetazoa" id="CapteP185846"/>
    </source>
</evidence>
<dbReference type="EMBL" id="KB300533">
    <property type="protein sequence ID" value="ELU06559.1"/>
    <property type="molecule type" value="Genomic_DNA"/>
</dbReference>
<dbReference type="InterPro" id="IPR008928">
    <property type="entry name" value="6-hairpin_glycosidase_sf"/>
</dbReference>
<accession>R7UJ49</accession>
<dbReference type="EMBL" id="AMQN01022721">
    <property type="status" value="NOT_ANNOTATED_CDS"/>
    <property type="molecule type" value="Genomic_DNA"/>
</dbReference>
<organism evidence="2">
    <name type="scientific">Capitella teleta</name>
    <name type="common">Polychaete worm</name>
    <dbReference type="NCBI Taxonomy" id="283909"/>
    <lineage>
        <taxon>Eukaryota</taxon>
        <taxon>Metazoa</taxon>
        <taxon>Spiralia</taxon>
        <taxon>Lophotrochozoa</taxon>
        <taxon>Annelida</taxon>
        <taxon>Polychaeta</taxon>
        <taxon>Sedentaria</taxon>
        <taxon>Scolecida</taxon>
        <taxon>Capitellidae</taxon>
        <taxon>Capitella</taxon>
    </lineage>
</organism>
<reference evidence="3" key="3">
    <citation type="submission" date="2015-06" db="UniProtKB">
        <authorList>
            <consortium name="EnsemblMetazoa"/>
        </authorList>
    </citation>
    <scope>IDENTIFICATION</scope>
</reference>
<reference evidence="2 4" key="2">
    <citation type="journal article" date="2013" name="Nature">
        <title>Insights into bilaterian evolution from three spiralian genomes.</title>
        <authorList>
            <person name="Simakov O."/>
            <person name="Marletaz F."/>
            <person name="Cho S.J."/>
            <person name="Edsinger-Gonzales E."/>
            <person name="Havlak P."/>
            <person name="Hellsten U."/>
            <person name="Kuo D.H."/>
            <person name="Larsson T."/>
            <person name="Lv J."/>
            <person name="Arendt D."/>
            <person name="Savage R."/>
            <person name="Osoegawa K."/>
            <person name="de Jong P."/>
            <person name="Grimwood J."/>
            <person name="Chapman J.A."/>
            <person name="Shapiro H."/>
            <person name="Aerts A."/>
            <person name="Otillar R.P."/>
            <person name="Terry A.Y."/>
            <person name="Boore J.L."/>
            <person name="Grigoriev I.V."/>
            <person name="Lindberg D.R."/>
            <person name="Seaver E.C."/>
            <person name="Weisblat D.A."/>
            <person name="Putnam N.H."/>
            <person name="Rokhsar D.S."/>
        </authorList>
    </citation>
    <scope>NUCLEOTIDE SEQUENCE</scope>
    <source>
        <strain evidence="2 4">I ESC-2004</strain>
    </source>
</reference>
<dbReference type="OrthoDB" id="1879688at2759"/>
<evidence type="ECO:0000313" key="2">
    <source>
        <dbReference type="EMBL" id="ELU06559.1"/>
    </source>
</evidence>
<evidence type="ECO:0000256" key="1">
    <source>
        <dbReference type="SAM" id="SignalP"/>
    </source>
</evidence>
<keyword evidence="1" id="KW-0732">Signal</keyword>
<dbReference type="AlphaFoldDB" id="R7UJ49"/>
<name>R7UJ49_CAPTE</name>
<keyword evidence="4" id="KW-1185">Reference proteome</keyword>
<dbReference type="GO" id="GO:0005975">
    <property type="term" value="P:carbohydrate metabolic process"/>
    <property type="evidence" value="ECO:0007669"/>
    <property type="project" value="InterPro"/>
</dbReference>
<evidence type="ECO:0000313" key="4">
    <source>
        <dbReference type="Proteomes" id="UP000014760"/>
    </source>
</evidence>
<dbReference type="EnsemblMetazoa" id="CapteT185846">
    <property type="protein sequence ID" value="CapteP185846"/>
    <property type="gene ID" value="CapteG185846"/>
</dbReference>
<feature type="signal peptide" evidence="1">
    <location>
        <begin position="1"/>
        <end position="26"/>
    </location>
</feature>
<protein>
    <recommendedName>
        <fullName evidence="5">Alpha-macroglobulin-like TED domain-containing protein</fullName>
    </recommendedName>
</protein>
<feature type="chain" id="PRO_5008788070" description="Alpha-macroglobulin-like TED domain-containing protein" evidence="1">
    <location>
        <begin position="27"/>
        <end position="368"/>
    </location>
</feature>
<dbReference type="Proteomes" id="UP000014760">
    <property type="component" value="Unassembled WGS sequence"/>
</dbReference>
<reference evidence="4" key="1">
    <citation type="submission" date="2012-12" db="EMBL/GenBank/DDBJ databases">
        <authorList>
            <person name="Hellsten U."/>
            <person name="Grimwood J."/>
            <person name="Chapman J.A."/>
            <person name="Shapiro H."/>
            <person name="Aerts A."/>
            <person name="Otillar R.P."/>
            <person name="Terry A.Y."/>
            <person name="Boore J.L."/>
            <person name="Simakov O."/>
            <person name="Marletaz F."/>
            <person name="Cho S.-J."/>
            <person name="Edsinger-Gonzales E."/>
            <person name="Havlak P."/>
            <person name="Kuo D.-H."/>
            <person name="Larsson T."/>
            <person name="Lv J."/>
            <person name="Arendt D."/>
            <person name="Savage R."/>
            <person name="Osoegawa K."/>
            <person name="de Jong P."/>
            <person name="Lindberg D.R."/>
            <person name="Seaver E.C."/>
            <person name="Weisblat D.A."/>
            <person name="Putnam N.H."/>
            <person name="Grigoriev I.V."/>
            <person name="Rokhsar D.S."/>
        </authorList>
    </citation>
    <scope>NUCLEOTIDE SEQUENCE</scope>
    <source>
        <strain evidence="4">I ESC-2004</strain>
    </source>
</reference>
<sequence length="368" mass="40756">MINVAMFFVVIGALTSVCLFASSADGRLFDGLLEDASDKGCAFIAAHISDDGRYNISGSTEDLYSYFKLPLTLFTCGRLREANLVLDHIKRNFLQPDGDFKTSADLKSESTEASFLYTYSNVFIVLAAHRMERYDVAAPGLEYLQQYFTDFPSYGPPSEGYTATHPMTTANIGLLALTVGDMKTAKRAAQLIKKFIKLQPDPENLFYYTMDQGALDTEPDSRLNMVFVVNKTRTTGFYMHLSIPAAFLASYYRATGKEVYLKLAKNLLYFLGSCHENIYALKTATQKFAVAASLVGTITGDRDINAMAERASAFLLDGLNEDGTFFDPAIRSPLSIGATEHRRLLCQTTISHATPKFASQMELSFTHI</sequence>
<gene>
    <name evidence="2" type="ORF">CAPTEDRAFT_185846</name>
</gene>
<dbReference type="SUPFAM" id="SSF48208">
    <property type="entry name" value="Six-hairpin glycosidases"/>
    <property type="match status" value="1"/>
</dbReference>
<dbReference type="HOGENOM" id="CLU_064158_0_0_1"/>
<evidence type="ECO:0008006" key="5">
    <source>
        <dbReference type="Google" id="ProtNLM"/>
    </source>
</evidence>